<evidence type="ECO:0000256" key="1">
    <source>
        <dbReference type="ARBA" id="ARBA00006530"/>
    </source>
</evidence>
<dbReference type="PANTHER" id="PTHR46039">
    <property type="entry name" value="SUCROSE-PHOSPHATE SYNTHASE 3-RELATED"/>
    <property type="match status" value="1"/>
</dbReference>
<evidence type="ECO:0000256" key="2">
    <source>
        <dbReference type="ARBA" id="ARBA00012536"/>
    </source>
</evidence>
<proteinExistence type="inferred from homology"/>
<dbReference type="InterPro" id="IPR001296">
    <property type="entry name" value="Glyco_trans_1"/>
</dbReference>
<dbReference type="InterPro" id="IPR002173">
    <property type="entry name" value="Carboh/pur_kinase_PfkB_CS"/>
</dbReference>
<dbReference type="InterPro" id="IPR029056">
    <property type="entry name" value="Ribokinase-like"/>
</dbReference>
<gene>
    <name evidence="10" type="ORF">AVDCRST_MAG05-2198</name>
</gene>
<evidence type="ECO:0000256" key="4">
    <source>
        <dbReference type="ARBA" id="ARBA00022679"/>
    </source>
</evidence>
<dbReference type="SUPFAM" id="SSF53756">
    <property type="entry name" value="UDP-Glycosyltransferase/glycogen phosphorylase"/>
    <property type="match status" value="1"/>
</dbReference>
<dbReference type="InterPro" id="IPR044161">
    <property type="entry name" value="SPS"/>
</dbReference>
<dbReference type="EC" id="2.4.1.14" evidence="2"/>
<feature type="domain" description="Sucrose synthase first GT-B" evidence="9">
    <location>
        <begin position="21"/>
        <end position="195"/>
    </location>
</feature>
<comment type="similarity">
    <text evidence="1">Belongs to the glycosyltransferase 1 family.</text>
</comment>
<keyword evidence="4 10" id="KW-0808">Transferase</keyword>
<evidence type="ECO:0000313" key="10">
    <source>
        <dbReference type="EMBL" id="CAA9496996.1"/>
    </source>
</evidence>
<comment type="catalytic activity">
    <reaction evidence="6">
        <text>beta-D-fructose 6-phosphate + UDP-alpha-D-glucose = sucrose 6(F)-phosphate + UDP + H(+)</text>
        <dbReference type="Rhea" id="RHEA:22172"/>
        <dbReference type="ChEBI" id="CHEBI:15378"/>
        <dbReference type="ChEBI" id="CHEBI:57634"/>
        <dbReference type="ChEBI" id="CHEBI:57723"/>
        <dbReference type="ChEBI" id="CHEBI:58223"/>
        <dbReference type="ChEBI" id="CHEBI:58885"/>
        <dbReference type="EC" id="2.4.1.14"/>
    </reaction>
</comment>
<reference evidence="10" key="1">
    <citation type="submission" date="2020-02" db="EMBL/GenBank/DDBJ databases">
        <authorList>
            <person name="Meier V. D."/>
        </authorList>
    </citation>
    <scope>NUCLEOTIDE SEQUENCE</scope>
    <source>
        <strain evidence="10">AVDCRST_MAG05</strain>
    </source>
</reference>
<evidence type="ECO:0000259" key="9">
    <source>
        <dbReference type="Pfam" id="PF00862"/>
    </source>
</evidence>
<dbReference type="Pfam" id="PF00534">
    <property type="entry name" value="Glycos_transf_1"/>
    <property type="match status" value="1"/>
</dbReference>
<dbReference type="CDD" id="cd01166">
    <property type="entry name" value="KdgK"/>
    <property type="match status" value="1"/>
</dbReference>
<dbReference type="SUPFAM" id="SSF53613">
    <property type="entry name" value="Ribokinase-like"/>
    <property type="match status" value="1"/>
</dbReference>
<feature type="domain" description="Glycosyl transferase family 1" evidence="8">
    <location>
        <begin position="261"/>
        <end position="436"/>
    </location>
</feature>
<dbReference type="Gene3D" id="3.40.50.2000">
    <property type="entry name" value="Glycogen Phosphorylase B"/>
    <property type="match status" value="2"/>
</dbReference>
<name>A0A6J4SES1_9ACTN</name>
<dbReference type="InterPro" id="IPR000368">
    <property type="entry name" value="Sucrose_synth_GT-B1"/>
</dbReference>
<dbReference type="GO" id="GO:0016301">
    <property type="term" value="F:kinase activity"/>
    <property type="evidence" value="ECO:0007669"/>
    <property type="project" value="UniProtKB-KW"/>
</dbReference>
<dbReference type="Gene3D" id="3.40.1190.20">
    <property type="match status" value="1"/>
</dbReference>
<dbReference type="EMBL" id="CADCVM010000231">
    <property type="protein sequence ID" value="CAA9496996.1"/>
    <property type="molecule type" value="Genomic_DNA"/>
</dbReference>
<keyword evidence="3" id="KW-0328">Glycosyltransferase</keyword>
<dbReference type="GO" id="GO:0046524">
    <property type="term" value="F:sucrose-phosphate synthase activity"/>
    <property type="evidence" value="ECO:0007669"/>
    <property type="project" value="UniProtKB-EC"/>
</dbReference>
<organism evidence="10">
    <name type="scientific">uncultured Rubrobacteraceae bacterium</name>
    <dbReference type="NCBI Taxonomy" id="349277"/>
    <lineage>
        <taxon>Bacteria</taxon>
        <taxon>Bacillati</taxon>
        <taxon>Actinomycetota</taxon>
        <taxon>Rubrobacteria</taxon>
        <taxon>Rubrobacterales</taxon>
        <taxon>Rubrobacteraceae</taxon>
        <taxon>environmental samples</taxon>
    </lineage>
</organism>
<feature type="domain" description="Carbohydrate kinase PfkB" evidence="7">
    <location>
        <begin position="504"/>
        <end position="797"/>
    </location>
</feature>
<dbReference type="InterPro" id="IPR011611">
    <property type="entry name" value="PfkB_dom"/>
</dbReference>
<protein>
    <recommendedName>
        <fullName evidence="2">sucrose-phosphate synthase</fullName>
        <ecNumber evidence="2">2.4.1.14</ecNumber>
    </recommendedName>
</protein>
<dbReference type="Pfam" id="PF00862">
    <property type="entry name" value="GT-B_Sucrose_synth"/>
    <property type="match status" value="1"/>
</dbReference>
<dbReference type="Pfam" id="PF00294">
    <property type="entry name" value="PfkB"/>
    <property type="match status" value="1"/>
</dbReference>
<dbReference type="PROSITE" id="PS00583">
    <property type="entry name" value="PFKB_KINASES_1"/>
    <property type="match status" value="1"/>
</dbReference>
<dbReference type="AlphaFoldDB" id="A0A6J4SES1"/>
<evidence type="ECO:0000256" key="5">
    <source>
        <dbReference type="ARBA" id="ARBA00022777"/>
    </source>
</evidence>
<sequence>MHVAFINPQGNFDPEDSYWTAHPDFGGQLVYVKELALAMGNLGHHVDIVTRQVIDPNWPEFASPTDAYPDAPNVRILRIPCGPERFLPKEELWPYLGTEFVPNLLSFYGQEGSLPDAVTSHYGDGGLCAALIEERTGIPFSFTAHSLGAQKMDKMGVRRRDAAETDRRYHFSRRIVAERLAMNRSRVNVTSTGQERFVQYTHNAYRGAVDPTDGARFAAVPPGVAMHIFDKESRTDDEEAVRGHVGASLARDLAPDRLDLPCVVASSRLDPKKNHLSLVEAFASSPTLRESANLVILTGNMENPLEDYRDADEGERAVLDGIMATIDRARMRGMVSMFAVRGQRRLAAAYRFLAERRSVFALTANYEPFGLAPLEAMAAGLPAVVTKNGGPSESLREGDEEYGVLVDPGDPEEVAAGLYSVAGNADRWRRFAEAGYGRVLAKYTWERTAEGYLEAMARETEGEDAPDGIPAPKTRLPIPAYFTDPGTDEGASLETLDALYFGLDVLTVGESLVDFISHEFRISLRTADRFSRYLGGQPANVAVYVAKLGGRSAVVTKVGADYFGEFVEDQLGRHGVSTEGLHRAPGEPTTSAFVTRTVNVPDFQVNRGADALLSIREVPDELVERARAVHTSAFALSRDPQRLAVRRAMRLGARLGKVVSLDPNYDPRVWPDREEAWEVLAEVLPYVTVVKPSLEDARRLFDPNMSDDALEEACLDTFHDLGARVVVMTRSGGVVDVSDGDSVERVGPLPKVEIQSVTGARDAFWSALLVAHLDGKSWPACVRFAHEVAALKLGVEGHVERMIDREVIYGRLGLETTRGASA</sequence>
<evidence type="ECO:0000256" key="6">
    <source>
        <dbReference type="ARBA" id="ARBA00047471"/>
    </source>
</evidence>
<evidence type="ECO:0000259" key="7">
    <source>
        <dbReference type="Pfam" id="PF00294"/>
    </source>
</evidence>
<evidence type="ECO:0000256" key="3">
    <source>
        <dbReference type="ARBA" id="ARBA00022676"/>
    </source>
</evidence>
<keyword evidence="5" id="KW-0418">Kinase</keyword>
<accession>A0A6J4SES1</accession>
<dbReference type="PANTHER" id="PTHR46039:SF5">
    <property type="entry name" value="SUCROSE-PHOSPHATE SYNTHASE 3-RELATED"/>
    <property type="match status" value="1"/>
</dbReference>
<evidence type="ECO:0000259" key="8">
    <source>
        <dbReference type="Pfam" id="PF00534"/>
    </source>
</evidence>